<keyword evidence="4" id="KW-0067">ATP-binding</keyword>
<comment type="caution">
    <text evidence="8">The sequence shown here is derived from an EMBL/GenBank/DDBJ whole genome shotgun (WGS) entry which is preliminary data.</text>
</comment>
<dbReference type="RefSeq" id="WP_075613335.1">
    <property type="nucleotide sequence ID" value="NZ_JACIED010000006.1"/>
</dbReference>
<feature type="compositionally biased region" description="Polar residues" evidence="5">
    <location>
        <begin position="161"/>
        <end position="175"/>
    </location>
</feature>
<dbReference type="InterPro" id="IPR000719">
    <property type="entry name" value="Prot_kinase_dom"/>
</dbReference>
<dbReference type="PANTHER" id="PTHR43289">
    <property type="entry name" value="MITOGEN-ACTIVATED PROTEIN KINASE KINASE KINASE 20-RELATED"/>
    <property type="match status" value="1"/>
</dbReference>
<evidence type="ECO:0000313" key="8">
    <source>
        <dbReference type="EMBL" id="OLP51642.1"/>
    </source>
</evidence>
<accession>A0A1Q9A9W1</accession>
<dbReference type="PANTHER" id="PTHR43289:SF6">
    <property type="entry name" value="SERINE_THREONINE-PROTEIN KINASE NEKL-3"/>
    <property type="match status" value="1"/>
</dbReference>
<dbReference type="Pfam" id="PF00069">
    <property type="entry name" value="Pkinase"/>
    <property type="match status" value="1"/>
</dbReference>
<keyword evidence="3" id="KW-0418">Kinase</keyword>
<sequence length="333" mass="35701">MLAAEEFAEIAARFTTLMHAVRGLEGEGRRLAIDQLRNALDRQAEALFPSEPGFIAGTFSVEDLMHQGQHSRILKLRHRDIGTLHVLKTLATSAAMAGPSEVERLIGEAKIGLSLNHPTLTACTMLLRLPDGSPGLLQPWGGHSLLHHLEVRRRNALGLAQSRQQTGSATGTTEQSRLDKADGPPDPRQILTALLCSVDALHNKGLVHGDISPANILINETVDSASPAITLADFGLTIEIGRRWRDLGLASIGTPDYSAPEQSADTPATPAMDLFSAGRVLQRILDALGDQFSPSSDRDRLVAISAELTAADPAARPKSAREALALLQERSTI</sequence>
<dbReference type="OrthoDB" id="9801841at2"/>
<dbReference type="EMBL" id="JACIED010000006">
    <property type="protein sequence ID" value="MBB4010032.1"/>
    <property type="molecule type" value="Genomic_DNA"/>
</dbReference>
<dbReference type="GO" id="GO:0005524">
    <property type="term" value="F:ATP binding"/>
    <property type="evidence" value="ECO:0007669"/>
    <property type="project" value="UniProtKB-KW"/>
</dbReference>
<dbReference type="STRING" id="887144.BJF91_16560"/>
<dbReference type="AlphaFoldDB" id="A0A1Q9A9W1"/>
<evidence type="ECO:0000313" key="7">
    <source>
        <dbReference type="EMBL" id="MBB4010032.1"/>
    </source>
</evidence>
<evidence type="ECO:0000256" key="5">
    <source>
        <dbReference type="SAM" id="MobiDB-lite"/>
    </source>
</evidence>
<dbReference type="PROSITE" id="PS50011">
    <property type="entry name" value="PROTEIN_KINASE_DOM"/>
    <property type="match status" value="1"/>
</dbReference>
<reference evidence="7 10" key="2">
    <citation type="submission" date="2020-08" db="EMBL/GenBank/DDBJ databases">
        <title>Genomic Encyclopedia of Type Strains, Phase IV (KMG-IV): sequencing the most valuable type-strain genomes for metagenomic binning, comparative biology and taxonomic classification.</title>
        <authorList>
            <person name="Goeker M."/>
        </authorList>
    </citation>
    <scope>NUCLEOTIDE SEQUENCE [LARGE SCALE GENOMIC DNA]</scope>
    <source>
        <strain evidence="7 10">DSM 100021</strain>
    </source>
</reference>
<dbReference type="InterPro" id="IPR008266">
    <property type="entry name" value="Tyr_kinase_AS"/>
</dbReference>
<evidence type="ECO:0000259" key="6">
    <source>
        <dbReference type="PROSITE" id="PS50011"/>
    </source>
</evidence>
<dbReference type="InterPro" id="IPR011009">
    <property type="entry name" value="Kinase-like_dom_sf"/>
</dbReference>
<evidence type="ECO:0000256" key="1">
    <source>
        <dbReference type="ARBA" id="ARBA00022679"/>
    </source>
</evidence>
<dbReference type="Gene3D" id="1.10.510.10">
    <property type="entry name" value="Transferase(Phosphotransferase) domain 1"/>
    <property type="match status" value="1"/>
</dbReference>
<dbReference type="SMART" id="SM00220">
    <property type="entry name" value="S_TKc"/>
    <property type="match status" value="1"/>
</dbReference>
<evidence type="ECO:0000256" key="3">
    <source>
        <dbReference type="ARBA" id="ARBA00022777"/>
    </source>
</evidence>
<evidence type="ECO:0000256" key="4">
    <source>
        <dbReference type="ARBA" id="ARBA00022840"/>
    </source>
</evidence>
<dbReference type="EC" id="2.7.11.1" evidence="7"/>
<dbReference type="PROSITE" id="PS00109">
    <property type="entry name" value="PROTEIN_KINASE_TYR"/>
    <property type="match status" value="1"/>
</dbReference>
<evidence type="ECO:0000256" key="2">
    <source>
        <dbReference type="ARBA" id="ARBA00022741"/>
    </source>
</evidence>
<organism evidence="8 9">
    <name type="scientific">Allorhizobium taibaishanense</name>
    <dbReference type="NCBI Taxonomy" id="887144"/>
    <lineage>
        <taxon>Bacteria</taxon>
        <taxon>Pseudomonadati</taxon>
        <taxon>Pseudomonadota</taxon>
        <taxon>Alphaproteobacteria</taxon>
        <taxon>Hyphomicrobiales</taxon>
        <taxon>Rhizobiaceae</taxon>
        <taxon>Rhizobium/Agrobacterium group</taxon>
        <taxon>Allorhizobium</taxon>
    </lineage>
</organism>
<feature type="region of interest" description="Disordered" evidence="5">
    <location>
        <begin position="160"/>
        <end position="184"/>
    </location>
</feature>
<keyword evidence="1 7" id="KW-0808">Transferase</keyword>
<gene>
    <name evidence="8" type="ORF">BJF91_16560</name>
    <name evidence="7" type="ORF">GGQ71_004329</name>
</gene>
<keyword evidence="9" id="KW-1185">Reference proteome</keyword>
<evidence type="ECO:0000313" key="10">
    <source>
        <dbReference type="Proteomes" id="UP000544107"/>
    </source>
</evidence>
<dbReference type="Proteomes" id="UP000544107">
    <property type="component" value="Unassembled WGS sequence"/>
</dbReference>
<reference evidence="8 9" key="1">
    <citation type="submission" date="2016-09" db="EMBL/GenBank/DDBJ databases">
        <title>Rhizobium oryziradicis sp. nov., isolated from the root of rice.</title>
        <authorList>
            <person name="Zhao J."/>
            <person name="Zhang X."/>
        </authorList>
    </citation>
    <scope>NUCLEOTIDE SEQUENCE [LARGE SCALE GENOMIC DNA]</scope>
    <source>
        <strain evidence="8 9">14971</strain>
    </source>
</reference>
<keyword evidence="2" id="KW-0547">Nucleotide-binding</keyword>
<dbReference type="GO" id="GO:0004674">
    <property type="term" value="F:protein serine/threonine kinase activity"/>
    <property type="evidence" value="ECO:0007669"/>
    <property type="project" value="UniProtKB-EC"/>
</dbReference>
<dbReference type="SUPFAM" id="SSF56112">
    <property type="entry name" value="Protein kinase-like (PK-like)"/>
    <property type="match status" value="1"/>
</dbReference>
<feature type="domain" description="Protein kinase" evidence="6">
    <location>
        <begin position="59"/>
        <end position="333"/>
    </location>
</feature>
<proteinExistence type="predicted"/>
<name>A0A1Q9A9W1_9HYPH</name>
<dbReference type="Proteomes" id="UP000185598">
    <property type="component" value="Unassembled WGS sequence"/>
</dbReference>
<dbReference type="EMBL" id="MKIN01000019">
    <property type="protein sequence ID" value="OLP51642.1"/>
    <property type="molecule type" value="Genomic_DNA"/>
</dbReference>
<evidence type="ECO:0000313" key="9">
    <source>
        <dbReference type="Proteomes" id="UP000185598"/>
    </source>
</evidence>
<protein>
    <submittedName>
        <fullName evidence="7">Type VI secretion system protein ImpN</fullName>
        <ecNumber evidence="7">2.7.11.1</ecNumber>
    </submittedName>
</protein>